<sequence>MSAKSSYLATKLSSTGSLARQWSELRSLGLTNAETPYLHLDLPLDSLNTLFTSAHLTSHASSISPSDSSSRTSLPDLPGLIYPPSSLSTSSSSLSDHSAFHFFHITPDALLPLRSPTLVSVSPTPLAGRSIYFKPCERDRVAPKDFSNSLSLRLRIQLVTALFFPVFYYSAAFFTDLTGQQKLKLRRLMNSRVQFIYNLRKDKHILGYYERLSCFILGVRMYQGYVVCQLPPPLPGF</sequence>
<dbReference type="HOGENOM" id="CLU_1171959_0_0_1"/>
<protein>
    <submittedName>
        <fullName evidence="1">Uncharacterized protein</fullName>
    </submittedName>
</protein>
<dbReference type="EMBL" id="GL765899">
    <property type="protein sequence ID" value="EFZ15850.1"/>
    <property type="molecule type" value="Genomic_DNA"/>
</dbReference>
<accession>E9IUA5</accession>
<evidence type="ECO:0000313" key="1">
    <source>
        <dbReference type="EMBL" id="EFZ15850.1"/>
    </source>
</evidence>
<reference evidence="1" key="1">
    <citation type="journal article" date="2011" name="Proc. Natl. Acad. Sci. U.S.A.">
        <title>The genome of the fire ant Solenopsis invicta.</title>
        <authorList>
            <person name="Wurm Y."/>
            <person name="Wang J."/>
            <person name="Riba-Grognuz O."/>
            <person name="Corona M."/>
            <person name="Nygaard S."/>
            <person name="Hunt B.G."/>
            <person name="Ingram K.K."/>
            <person name="Falquet L."/>
            <person name="Nipitwattanaphon M."/>
            <person name="Gotzek D."/>
            <person name="Dijkstra M.B."/>
            <person name="Oettler J."/>
            <person name="Comtesse F."/>
            <person name="Shih C.J."/>
            <person name="Wu W.J."/>
            <person name="Yang C.C."/>
            <person name="Thomas J."/>
            <person name="Beaudoing E."/>
            <person name="Pradervand S."/>
            <person name="Flegel V."/>
            <person name="Cook E.D."/>
            <person name="Fabbretti R."/>
            <person name="Stockinger H."/>
            <person name="Long L."/>
            <person name="Farmerie W.G."/>
            <person name="Oakey J."/>
            <person name="Boomsma J.J."/>
            <person name="Pamilo P."/>
            <person name="Yi S.V."/>
            <person name="Heinze J."/>
            <person name="Goodisman M.A."/>
            <person name="Farinelli L."/>
            <person name="Harshman K."/>
            <person name="Hulo N."/>
            <person name="Cerutti L."/>
            <person name="Xenarios I."/>
            <person name="Shoemaker D."/>
            <person name="Keller L."/>
        </authorList>
    </citation>
    <scope>NUCLEOTIDE SEQUENCE [LARGE SCALE GENOMIC DNA]</scope>
</reference>
<feature type="non-terminal residue" evidence="1">
    <location>
        <position position="237"/>
    </location>
</feature>
<gene>
    <name evidence="1" type="ORF">SINV_10873</name>
</gene>
<dbReference type="AlphaFoldDB" id="E9IUA5"/>
<proteinExistence type="predicted"/>
<name>E9IUA5_SOLIN</name>
<organism>
    <name type="scientific">Solenopsis invicta</name>
    <name type="common">Red imported fire ant</name>
    <name type="synonym">Solenopsis wagneri</name>
    <dbReference type="NCBI Taxonomy" id="13686"/>
    <lineage>
        <taxon>Eukaryota</taxon>
        <taxon>Metazoa</taxon>
        <taxon>Ecdysozoa</taxon>
        <taxon>Arthropoda</taxon>
        <taxon>Hexapoda</taxon>
        <taxon>Insecta</taxon>
        <taxon>Pterygota</taxon>
        <taxon>Neoptera</taxon>
        <taxon>Endopterygota</taxon>
        <taxon>Hymenoptera</taxon>
        <taxon>Apocrita</taxon>
        <taxon>Aculeata</taxon>
        <taxon>Formicoidea</taxon>
        <taxon>Formicidae</taxon>
        <taxon>Myrmicinae</taxon>
        <taxon>Solenopsis</taxon>
    </lineage>
</organism>